<dbReference type="AlphaFoldDB" id="A0A5J6V5E5"/>
<dbReference type="InterPro" id="IPR014729">
    <property type="entry name" value="Rossmann-like_a/b/a_fold"/>
</dbReference>
<comment type="catalytic activity">
    <reaction evidence="8">
        <text>tRNA(Glu) + L-glutamate + ATP = L-glutamyl-tRNA(Glu) + AMP + diphosphate</text>
        <dbReference type="Rhea" id="RHEA:23540"/>
        <dbReference type="Rhea" id="RHEA-COMP:9663"/>
        <dbReference type="Rhea" id="RHEA-COMP:9680"/>
        <dbReference type="ChEBI" id="CHEBI:29985"/>
        <dbReference type="ChEBI" id="CHEBI:30616"/>
        <dbReference type="ChEBI" id="CHEBI:33019"/>
        <dbReference type="ChEBI" id="CHEBI:78442"/>
        <dbReference type="ChEBI" id="CHEBI:78520"/>
        <dbReference type="ChEBI" id="CHEBI:456215"/>
        <dbReference type="EC" id="6.1.1.17"/>
    </reaction>
</comment>
<evidence type="ECO:0000256" key="2">
    <source>
        <dbReference type="ARBA" id="ARBA00022490"/>
    </source>
</evidence>
<keyword evidence="3 8" id="KW-0436">Ligase</keyword>
<dbReference type="Gene3D" id="1.10.8.70">
    <property type="entry name" value="Glutamate-tRNA synthetase, class I, anticodon-binding domain 1"/>
    <property type="match status" value="1"/>
</dbReference>
<keyword evidence="12" id="KW-1185">Reference proteome</keyword>
<dbReference type="InterPro" id="IPR000924">
    <property type="entry name" value="Glu/Gln-tRNA-synth"/>
</dbReference>
<keyword evidence="6 8" id="KW-0648">Protein biosynthesis</keyword>
<dbReference type="InterPro" id="IPR020058">
    <property type="entry name" value="Glu/Gln-tRNA-synth_Ib_cat-dom"/>
</dbReference>
<dbReference type="InterPro" id="IPR004527">
    <property type="entry name" value="Glu-tRNA-ligase_bac/mito"/>
</dbReference>
<protein>
    <recommendedName>
        <fullName evidence="8">Glutamate--tRNA ligase</fullName>
        <ecNumber evidence="8">6.1.1.17</ecNumber>
    </recommendedName>
    <alternativeName>
        <fullName evidence="8">Glutamyl-tRNA synthetase</fullName>
        <shortName evidence="8">GluRS</shortName>
    </alternativeName>
</protein>
<name>A0A5J6V5E5_9MICO</name>
<feature type="short sequence motif" description="'KMSKS' region" evidence="8">
    <location>
        <begin position="271"/>
        <end position="275"/>
    </location>
</feature>
<dbReference type="InterPro" id="IPR045462">
    <property type="entry name" value="aa-tRNA-synth_I_cd-bd"/>
</dbReference>
<evidence type="ECO:0000256" key="4">
    <source>
        <dbReference type="ARBA" id="ARBA00022741"/>
    </source>
</evidence>
<dbReference type="EMBL" id="CP044427">
    <property type="protein sequence ID" value="QFG69005.1"/>
    <property type="molecule type" value="Genomic_DNA"/>
</dbReference>
<dbReference type="RefSeq" id="WP_158061390.1">
    <property type="nucleotide sequence ID" value="NZ_CP044427.1"/>
</dbReference>
<evidence type="ECO:0000256" key="7">
    <source>
        <dbReference type="ARBA" id="ARBA00023146"/>
    </source>
</evidence>
<dbReference type="GO" id="GO:0005524">
    <property type="term" value="F:ATP binding"/>
    <property type="evidence" value="ECO:0007669"/>
    <property type="project" value="UniProtKB-UniRule"/>
</dbReference>
<dbReference type="Pfam" id="PF19269">
    <property type="entry name" value="Anticodon_2"/>
    <property type="match status" value="1"/>
</dbReference>
<evidence type="ECO:0000259" key="10">
    <source>
        <dbReference type="Pfam" id="PF19269"/>
    </source>
</evidence>
<comment type="caution">
    <text evidence="8">Lacks conserved residue(s) required for the propagation of feature annotation.</text>
</comment>
<dbReference type="Gene3D" id="1.10.10.350">
    <property type="match status" value="1"/>
</dbReference>
<evidence type="ECO:0000259" key="9">
    <source>
        <dbReference type="Pfam" id="PF00749"/>
    </source>
</evidence>
<dbReference type="GO" id="GO:0004818">
    <property type="term" value="F:glutamate-tRNA ligase activity"/>
    <property type="evidence" value="ECO:0007669"/>
    <property type="project" value="UniProtKB-UniRule"/>
</dbReference>
<comment type="similarity">
    <text evidence="1 8">Belongs to the class-I aminoacyl-tRNA synthetase family. Glutamate--tRNA ligase type 1 subfamily.</text>
</comment>
<feature type="domain" description="Glutamyl/glutaminyl-tRNA synthetase class Ib catalytic" evidence="9">
    <location>
        <begin position="21"/>
        <end position="337"/>
    </location>
</feature>
<comment type="function">
    <text evidence="8">Catalyzes the attachment of glutamate to tRNA(Glu) in a two-step reaction: glutamate is first activated by ATP to form Glu-AMP and then transferred to the acceptor end of tRNA(Glu).</text>
</comment>
<evidence type="ECO:0000313" key="11">
    <source>
        <dbReference type="EMBL" id="QFG69005.1"/>
    </source>
</evidence>
<dbReference type="InterPro" id="IPR049940">
    <property type="entry name" value="GluQ/Sye"/>
</dbReference>
<feature type="domain" description="Aminoacyl-tRNA synthetase class I anticodon-binding" evidence="10">
    <location>
        <begin position="354"/>
        <end position="512"/>
    </location>
</feature>
<keyword evidence="5 8" id="KW-0067">ATP-binding</keyword>
<dbReference type="Pfam" id="PF00749">
    <property type="entry name" value="tRNA-synt_1c"/>
    <property type="match status" value="1"/>
</dbReference>
<dbReference type="GO" id="GO:0000049">
    <property type="term" value="F:tRNA binding"/>
    <property type="evidence" value="ECO:0007669"/>
    <property type="project" value="InterPro"/>
</dbReference>
<evidence type="ECO:0000256" key="8">
    <source>
        <dbReference type="HAMAP-Rule" id="MF_00022"/>
    </source>
</evidence>
<dbReference type="PANTHER" id="PTHR43311:SF2">
    <property type="entry name" value="GLUTAMATE--TRNA LIGASE, MITOCHONDRIAL-RELATED"/>
    <property type="match status" value="1"/>
</dbReference>
<evidence type="ECO:0000256" key="6">
    <source>
        <dbReference type="ARBA" id="ARBA00022917"/>
    </source>
</evidence>
<sequence length="517" mass="57566">MTTHSAPVSATEHHEVTGPDVRVRFCPSPTGTPHVGLARTALFNWAFARHHGGTLVFRIEDTDAARDSQESMDQIVEMMRWLGLDHDEGPDLGGPYGPYRQSERSQIYRDVARQLLDAGLAYEAYSTPEEVEERHRAAGRDVKLGYDNFDRDLTRDQRDAFRAEGRDPVLRLRMPDGDLTFTDLVRGEVTFPAGSIPDFVIVRGNGAPLYTLVNPLDDAMMRITHVIRGEDLLSSTPRQLALYRALAEIGVAQGVPTFAHLPLVLGEGNKKLSKRDPQSDLFLHRDRGFIREGMVNYLALLGWAIGPDRDLFEPRHLVEAFDVRDVNPNPARWDQKKAESINGDHIRRLPLPEFTSRLLPVLRQAGVLGAQSDMGELARLEQVAHLIQTRIQVLSEAVPLVAPFYTVAEDLPIAEDARSQLKEDAPAVLDAAILALEQIPGGRPQPLGGGVDWATERIEAVLREALIEGMGLKPRFAFGPLRTAVSGQRISPPLFESMEILGQDETLSRLRRLRNQL</sequence>
<gene>
    <name evidence="8" type="primary">gltX</name>
    <name evidence="11" type="ORF">FY030_10070</name>
</gene>
<dbReference type="SUPFAM" id="SSF48163">
    <property type="entry name" value="An anticodon-binding domain of class I aminoacyl-tRNA synthetases"/>
    <property type="match status" value="1"/>
</dbReference>
<evidence type="ECO:0000256" key="1">
    <source>
        <dbReference type="ARBA" id="ARBA00007894"/>
    </source>
</evidence>
<comment type="subunit">
    <text evidence="8">Monomer.</text>
</comment>
<dbReference type="InterPro" id="IPR008925">
    <property type="entry name" value="aa_tRNA-synth_I_cd-bd_sf"/>
</dbReference>
<keyword evidence="2 8" id="KW-0963">Cytoplasm</keyword>
<keyword evidence="7 8" id="KW-0030">Aminoacyl-tRNA synthetase</keyword>
<organism evidence="11 12">
    <name type="scientific">Ornithinimicrobium pratense</name>
    <dbReference type="NCBI Taxonomy" id="2593973"/>
    <lineage>
        <taxon>Bacteria</taxon>
        <taxon>Bacillati</taxon>
        <taxon>Actinomycetota</taxon>
        <taxon>Actinomycetes</taxon>
        <taxon>Micrococcales</taxon>
        <taxon>Ornithinimicrobiaceae</taxon>
        <taxon>Ornithinimicrobium</taxon>
    </lineage>
</organism>
<evidence type="ECO:0000313" key="12">
    <source>
        <dbReference type="Proteomes" id="UP000326546"/>
    </source>
</evidence>
<dbReference type="CDD" id="cd00808">
    <property type="entry name" value="GluRS_core"/>
    <property type="match status" value="1"/>
</dbReference>
<dbReference type="Gene3D" id="3.40.50.620">
    <property type="entry name" value="HUPs"/>
    <property type="match status" value="1"/>
</dbReference>
<comment type="subcellular location">
    <subcellularLocation>
        <location evidence="8">Cytoplasm</location>
    </subcellularLocation>
</comment>
<dbReference type="GO" id="GO:0008270">
    <property type="term" value="F:zinc ion binding"/>
    <property type="evidence" value="ECO:0007669"/>
    <property type="project" value="InterPro"/>
</dbReference>
<dbReference type="PRINTS" id="PR00987">
    <property type="entry name" value="TRNASYNTHGLU"/>
</dbReference>
<dbReference type="InterPro" id="IPR020752">
    <property type="entry name" value="Glu-tRNA-synth_I_codon-bd_sub1"/>
</dbReference>
<dbReference type="PANTHER" id="PTHR43311">
    <property type="entry name" value="GLUTAMATE--TRNA LIGASE"/>
    <property type="match status" value="1"/>
</dbReference>
<proteinExistence type="inferred from homology"/>
<dbReference type="OrthoDB" id="9807503at2"/>
<keyword evidence="4 8" id="KW-0547">Nucleotide-binding</keyword>
<dbReference type="HAMAP" id="MF_00022">
    <property type="entry name" value="Glu_tRNA_synth_type1"/>
    <property type="match status" value="1"/>
</dbReference>
<reference evidence="11 12" key="1">
    <citation type="submission" date="2019-09" db="EMBL/GenBank/DDBJ databases">
        <title>Serinicoccus pratensis sp. nov., isolated from meadow soil.</title>
        <authorList>
            <person name="Zhang W."/>
        </authorList>
    </citation>
    <scope>NUCLEOTIDE SEQUENCE [LARGE SCALE GENOMIC DNA]</scope>
    <source>
        <strain evidence="11 12">W204</strain>
    </source>
</reference>
<dbReference type="SUPFAM" id="SSF52374">
    <property type="entry name" value="Nucleotidylyl transferase"/>
    <property type="match status" value="1"/>
</dbReference>
<evidence type="ECO:0000256" key="3">
    <source>
        <dbReference type="ARBA" id="ARBA00022598"/>
    </source>
</evidence>
<accession>A0A5J6V5E5</accession>
<dbReference type="GO" id="GO:0006424">
    <property type="term" value="P:glutamyl-tRNA aminoacylation"/>
    <property type="evidence" value="ECO:0007669"/>
    <property type="project" value="UniProtKB-UniRule"/>
</dbReference>
<feature type="short sequence motif" description="'HIGH' region" evidence="8">
    <location>
        <begin position="27"/>
        <end position="37"/>
    </location>
</feature>
<dbReference type="EC" id="6.1.1.17" evidence="8"/>
<dbReference type="FunFam" id="3.40.50.620:FF:000149">
    <property type="entry name" value="Glutamate--tRNA ligase"/>
    <property type="match status" value="1"/>
</dbReference>
<dbReference type="InterPro" id="IPR033910">
    <property type="entry name" value="GluRS_core"/>
</dbReference>
<dbReference type="Proteomes" id="UP000326546">
    <property type="component" value="Chromosome"/>
</dbReference>
<dbReference type="InterPro" id="IPR020751">
    <property type="entry name" value="aa-tRNA-synth_I_codon-bd_sub2"/>
</dbReference>
<evidence type="ECO:0000256" key="5">
    <source>
        <dbReference type="ARBA" id="ARBA00022840"/>
    </source>
</evidence>
<feature type="binding site" evidence="8">
    <location>
        <position position="274"/>
    </location>
    <ligand>
        <name>ATP</name>
        <dbReference type="ChEBI" id="CHEBI:30616"/>
    </ligand>
</feature>
<dbReference type="NCBIfam" id="TIGR00464">
    <property type="entry name" value="gltX_bact"/>
    <property type="match status" value="1"/>
</dbReference>
<dbReference type="GO" id="GO:0005829">
    <property type="term" value="C:cytosol"/>
    <property type="evidence" value="ECO:0007669"/>
    <property type="project" value="TreeGrafter"/>
</dbReference>
<dbReference type="KEGG" id="serw:FY030_10070"/>